<dbReference type="GO" id="GO:0043171">
    <property type="term" value="P:peptide catabolic process"/>
    <property type="evidence" value="ECO:0007669"/>
    <property type="project" value="UniProtKB-UniRule"/>
</dbReference>
<name>A0A3R5XV32_ORNRH</name>
<dbReference type="EMBL" id="CP035107">
    <property type="protein sequence ID" value="QAR31273.1"/>
    <property type="molecule type" value="Genomic_DNA"/>
</dbReference>
<keyword evidence="2 7" id="KW-0031">Aminopeptidase</keyword>
<dbReference type="RefSeq" id="WP_128501709.1">
    <property type="nucleotide sequence ID" value="NZ_CP035107.1"/>
</dbReference>
<reference evidence="8 9" key="1">
    <citation type="submission" date="2019-01" db="EMBL/GenBank/DDBJ databases">
        <title>Whole Genome of Ornithobacterium rhinotracheale FARPER-174b.</title>
        <authorList>
            <person name="Tataje-Lavanda L.A."/>
            <person name="Montalvan A."/>
            <person name="Montesinos R."/>
            <person name="Zimic M."/>
            <person name="Fernandez-Sanchez M."/>
            <person name="Fernandez-Diaz M."/>
        </authorList>
    </citation>
    <scope>NUCLEOTIDE SEQUENCE [LARGE SCALE GENOMIC DNA]</scope>
    <source>
        <strain evidence="8 9">FARPER-174b</strain>
    </source>
</reference>
<dbReference type="GO" id="GO:0008239">
    <property type="term" value="F:dipeptidyl-peptidase activity"/>
    <property type="evidence" value="ECO:0007669"/>
    <property type="project" value="UniProtKB-UniRule"/>
</dbReference>
<evidence type="ECO:0000256" key="6">
    <source>
        <dbReference type="ARBA" id="ARBA00022825"/>
    </source>
</evidence>
<evidence type="ECO:0000313" key="8">
    <source>
        <dbReference type="EMBL" id="QAR31273.1"/>
    </source>
</evidence>
<dbReference type="Proteomes" id="UP000287701">
    <property type="component" value="Chromosome"/>
</dbReference>
<dbReference type="Pfam" id="PF10459">
    <property type="entry name" value="Peptidase_S46"/>
    <property type="match status" value="1"/>
</dbReference>
<dbReference type="PANTHER" id="PTHR38469:SF1">
    <property type="entry name" value="PERIPLASMIC PEPTIDASE SUBFAMILY S1B"/>
    <property type="match status" value="1"/>
</dbReference>
<evidence type="ECO:0000256" key="2">
    <source>
        <dbReference type="ARBA" id="ARBA00022438"/>
    </source>
</evidence>
<evidence type="ECO:0000256" key="7">
    <source>
        <dbReference type="RuleBase" id="RU366067"/>
    </source>
</evidence>
<evidence type="ECO:0000256" key="4">
    <source>
        <dbReference type="ARBA" id="ARBA00022729"/>
    </source>
</evidence>
<keyword evidence="6 7" id="KW-0720">Serine protease</keyword>
<evidence type="ECO:0000256" key="1">
    <source>
        <dbReference type="ARBA" id="ARBA00010491"/>
    </source>
</evidence>
<evidence type="ECO:0000256" key="5">
    <source>
        <dbReference type="ARBA" id="ARBA00022801"/>
    </source>
</evidence>
<sequence>MNRIQIKLSLILSLVVGFAFAQKSGGMWIPNELNEKEMKEMGMKISAKDIFNPKAASIKDAVADFNGGCTSEVISPQGLLLTNHHCGYGQIQAHSSVEHDYLKDGFWAKSNAEELPNPGLTATFIVDIKDVTPQIEEALAVKTSAAQLELLKANAINKLESEYPREAWQEVMVMPFYKGNKYYLFVTETFKDVRLVGAPPSSIGKFGSDTDNWVWPRHTGDFSIFRIYADKNNRPAEYSKDNVPYKPKHFLPINIKGIKEGDFTFVFGFPGTTDEYLPASSIEQVVNLLNPAKIKVRENALKIMDKYMKADPKTKIQYAATYASIANYWKKMIGESQGIQKSNAVAHKKAYEKKLQEKIEQKCKRSKNKPCDEYPTLLADLGKLNQEIAEYNLVSDMFSEAIYRNSQLLRMALTANNLLMNADEAYYHKVTDNFKGYYKNFNPQVEEEVALKMWALYHEGVPTSYAPERLAITAQDIENSILFKLGKEGTALLDDQAQFLNELKKDALVKKVGELTQIYYTQASAPRQAIQQKIDEKMKAYMGAQLELMQDEKRFFPDANSTLRVTYGKVQGYEPRDAVEYKPQTYLKGVMEKYVPGDYEFDVSPKLIELFEKKDYGIYGENGKMPVNFIATNHTTGGNSGSPALDAYGNLIGLNFDRVWEGTMSDLYYDPAICRNIMVDMRYVLFVIDKYAGAKRLIKEMKIVK</sequence>
<organism evidence="8 9">
    <name type="scientific">Ornithobacterium rhinotracheale</name>
    <dbReference type="NCBI Taxonomy" id="28251"/>
    <lineage>
        <taxon>Bacteria</taxon>
        <taxon>Pseudomonadati</taxon>
        <taxon>Bacteroidota</taxon>
        <taxon>Flavobacteriia</taxon>
        <taxon>Flavobacteriales</taxon>
        <taxon>Weeksellaceae</taxon>
        <taxon>Ornithobacterium</taxon>
    </lineage>
</organism>
<dbReference type="GO" id="GO:0070009">
    <property type="term" value="F:serine-type aminopeptidase activity"/>
    <property type="evidence" value="ECO:0007669"/>
    <property type="project" value="UniProtKB-UniRule"/>
</dbReference>
<keyword evidence="5 7" id="KW-0378">Hydrolase</keyword>
<dbReference type="OrthoDB" id="9805367at2"/>
<comment type="similarity">
    <text evidence="1 7">Belongs to the peptidase S46 family.</text>
</comment>
<accession>A0A3R5XV32</accession>
<keyword evidence="3 7" id="KW-0645">Protease</keyword>
<dbReference type="InterPro" id="IPR009003">
    <property type="entry name" value="Peptidase_S1_PA"/>
</dbReference>
<evidence type="ECO:0000256" key="3">
    <source>
        <dbReference type="ARBA" id="ARBA00022670"/>
    </source>
</evidence>
<evidence type="ECO:0000313" key="9">
    <source>
        <dbReference type="Proteomes" id="UP000287701"/>
    </source>
</evidence>
<dbReference type="GO" id="GO:0006508">
    <property type="term" value="P:proteolysis"/>
    <property type="evidence" value="ECO:0007669"/>
    <property type="project" value="UniProtKB-KW"/>
</dbReference>
<dbReference type="AlphaFoldDB" id="A0A3R5XV32"/>
<comment type="function">
    <text evidence="7">Catalyzes the removal of dipeptides from the N-terminus of oligopeptides.</text>
</comment>
<dbReference type="PANTHER" id="PTHR38469">
    <property type="entry name" value="PERIPLASMIC PEPTIDASE SUBFAMILY S1B"/>
    <property type="match status" value="1"/>
</dbReference>
<proteinExistence type="inferred from homology"/>
<dbReference type="InterPro" id="IPR019500">
    <property type="entry name" value="Pep_S46"/>
</dbReference>
<gene>
    <name evidence="8" type="ORF">EQP59_07950</name>
</gene>
<protein>
    <recommendedName>
        <fullName evidence="7">Dipeptidyl-peptidase</fullName>
        <ecNumber evidence="7">3.4.14.-</ecNumber>
    </recommendedName>
</protein>
<dbReference type="SUPFAM" id="SSF50494">
    <property type="entry name" value="Trypsin-like serine proteases"/>
    <property type="match status" value="1"/>
</dbReference>
<dbReference type="EC" id="3.4.14.-" evidence="7"/>
<keyword evidence="4" id="KW-0732">Signal</keyword>